<protein>
    <recommendedName>
        <fullName evidence="1">Fungal-type protein kinase domain-containing protein</fullName>
    </recommendedName>
</protein>
<proteinExistence type="predicted"/>
<dbReference type="Pfam" id="PF17667">
    <property type="entry name" value="Pkinase_fungal"/>
    <property type="match status" value="1"/>
</dbReference>
<dbReference type="Proteomes" id="UP000275772">
    <property type="component" value="Unassembled WGS sequence"/>
</dbReference>
<dbReference type="InterPro" id="IPR040976">
    <property type="entry name" value="Pkinase_fungal"/>
</dbReference>
<sequence length="196" mass="22080">MSIYPCGFLGREVMDAYSCGEMEVSKSQETLVWVLSSFMLMSEEDLGWDPITSYDENGRCLVTVPNGKTSEEKNEVYPLSIARPEIIASRGNMCLETKDSMYLLSFSWVFGSVESETKILKHTNDVTSVITLNYSSDLCDIDENRKGIKFSEDKKWYINVSDPALSHGIVTRSGVKKPFMERKLTYAKLSPVGQPL</sequence>
<dbReference type="EMBL" id="UNSH01000095">
    <property type="protein sequence ID" value="SZF06385.1"/>
    <property type="molecule type" value="Genomic_DNA"/>
</dbReference>
<reference evidence="2 3" key="1">
    <citation type="submission" date="2017-11" db="EMBL/GenBank/DDBJ databases">
        <authorList>
            <person name="Kracher B."/>
        </authorList>
    </citation>
    <scope>NUCLEOTIDE SEQUENCE [LARGE SCALE GENOMIC DNA]</scope>
    <source>
        <strain evidence="2 3">RACE1</strain>
    </source>
</reference>
<feature type="domain" description="Fungal-type protein kinase" evidence="1">
    <location>
        <begin position="15"/>
        <end position="161"/>
    </location>
</feature>
<evidence type="ECO:0000259" key="1">
    <source>
        <dbReference type="Pfam" id="PF17667"/>
    </source>
</evidence>
<gene>
    <name evidence="2" type="ORF">BLGHR1_17189</name>
</gene>
<evidence type="ECO:0000313" key="2">
    <source>
        <dbReference type="EMBL" id="SZF06385.1"/>
    </source>
</evidence>
<dbReference type="AlphaFoldDB" id="A0A383V3M9"/>
<organism evidence="2 3">
    <name type="scientific">Blumeria hordei</name>
    <name type="common">Barley powdery mildew</name>
    <name type="synonym">Blumeria graminis f. sp. hordei</name>
    <dbReference type="NCBI Taxonomy" id="2867405"/>
    <lineage>
        <taxon>Eukaryota</taxon>
        <taxon>Fungi</taxon>
        <taxon>Dikarya</taxon>
        <taxon>Ascomycota</taxon>
        <taxon>Pezizomycotina</taxon>
        <taxon>Leotiomycetes</taxon>
        <taxon>Erysiphales</taxon>
        <taxon>Erysiphaceae</taxon>
        <taxon>Blumeria</taxon>
    </lineage>
</organism>
<dbReference type="VEuPathDB" id="FungiDB:BLGHR1_17189"/>
<accession>A0A383V3M9</accession>
<evidence type="ECO:0000313" key="3">
    <source>
        <dbReference type="Proteomes" id="UP000275772"/>
    </source>
</evidence>
<name>A0A383V3M9_BLUHO</name>